<feature type="transmembrane region" description="Helical" evidence="1">
    <location>
        <begin position="62"/>
        <end position="85"/>
    </location>
</feature>
<dbReference type="AlphaFoldDB" id="A0A3N1ZQM9"/>
<dbReference type="Proteomes" id="UP000275749">
    <property type="component" value="Unassembled WGS sequence"/>
</dbReference>
<keyword evidence="1" id="KW-1133">Transmembrane helix</keyword>
<accession>A0A3N1ZQM9</accession>
<evidence type="ECO:0000256" key="1">
    <source>
        <dbReference type="SAM" id="Phobius"/>
    </source>
</evidence>
<gene>
    <name evidence="2" type="ORF">EDD41_0293</name>
</gene>
<sequence length="89" mass="9707">MSEHAAEFVSPRRMASYAPIASAAVAAILTFTPWHLAPLIALPFLLYAVFGGLSERRRNERLGTIALAIAGIITTLWVLTFGLVYTTMK</sequence>
<comment type="caution">
    <text evidence="2">The sequence shown here is derived from an EMBL/GenBank/DDBJ whole genome shotgun (WGS) entry which is preliminary data.</text>
</comment>
<protein>
    <submittedName>
        <fullName evidence="2">Uncharacterized protein</fullName>
    </submittedName>
</protein>
<keyword evidence="1" id="KW-0472">Membrane</keyword>
<evidence type="ECO:0000313" key="2">
    <source>
        <dbReference type="EMBL" id="ROR53166.1"/>
    </source>
</evidence>
<evidence type="ECO:0000313" key="3">
    <source>
        <dbReference type="Proteomes" id="UP000275749"/>
    </source>
</evidence>
<keyword evidence="1" id="KW-0812">Transmembrane</keyword>
<proteinExistence type="predicted"/>
<name>A0A3N1ZQM9_9ACTN</name>
<feature type="transmembrane region" description="Helical" evidence="1">
    <location>
        <begin position="20"/>
        <end position="50"/>
    </location>
</feature>
<dbReference type="EMBL" id="RKHG01000001">
    <property type="protein sequence ID" value="ROR53166.1"/>
    <property type="molecule type" value="Genomic_DNA"/>
</dbReference>
<reference evidence="2 3" key="1">
    <citation type="submission" date="2018-11" db="EMBL/GenBank/DDBJ databases">
        <title>Sequencing the genomes of 1000 actinobacteria strains.</title>
        <authorList>
            <person name="Klenk H.-P."/>
        </authorList>
    </citation>
    <scope>NUCLEOTIDE SEQUENCE [LARGE SCALE GENOMIC DNA]</scope>
    <source>
        <strain evidence="2 3">DSM 10546</strain>
    </source>
</reference>
<organism evidence="2 3">
    <name type="scientific">Luteococcus japonicus</name>
    <dbReference type="NCBI Taxonomy" id="33984"/>
    <lineage>
        <taxon>Bacteria</taxon>
        <taxon>Bacillati</taxon>
        <taxon>Actinomycetota</taxon>
        <taxon>Actinomycetes</taxon>
        <taxon>Propionibacteriales</taxon>
        <taxon>Propionibacteriaceae</taxon>
        <taxon>Luteococcus</taxon>
    </lineage>
</organism>